<proteinExistence type="predicted"/>
<dbReference type="EMBL" id="DF975072">
    <property type="protein sequence ID" value="GAU51315.1"/>
    <property type="molecule type" value="Genomic_DNA"/>
</dbReference>
<evidence type="ECO:0000313" key="7">
    <source>
        <dbReference type="EMBL" id="GAU51315.1"/>
    </source>
</evidence>
<accession>A0A2Z6PKL1</accession>
<gene>
    <name evidence="7" type="ORF">TSUD_412750</name>
</gene>
<dbReference type="AlphaFoldDB" id="A0A2Z6PKL1"/>
<dbReference type="PROSITE" id="PS50966">
    <property type="entry name" value="ZF_SWIM"/>
    <property type="match status" value="1"/>
</dbReference>
<dbReference type="PANTHER" id="PTHR47718:SF15">
    <property type="entry name" value="PROTEIN FAR1-RELATED SEQUENCE 5-LIKE"/>
    <property type="match status" value="1"/>
</dbReference>
<keyword evidence="8" id="KW-1185">Reference proteome</keyword>
<evidence type="ECO:0000256" key="5">
    <source>
        <dbReference type="SAM" id="MobiDB-lite"/>
    </source>
</evidence>
<keyword evidence="3" id="KW-0862">Zinc</keyword>
<dbReference type="SMART" id="SM00575">
    <property type="entry name" value="ZnF_PMZ"/>
    <property type="match status" value="1"/>
</dbReference>
<sequence length="657" mass="76161">MTAEEISAMEFVSEAQAYDFYYQYARRKGFAIRRSSTKHKGPTGNRIIVMREFVCNREGLRNKKHLTRVDRRREHRRVSRTKCTARLRVLYRTKENKYVLSIFNETHNHELTPAKVVHLHPVYRNISKSDKAQINGLHTHGIRTCHIMGYMVAQKGGYTDVGFTKKDLYNYFDKKMRAIVKDGDVSAALNYLNVKSSTDPMLYAEHSVNGERRLKTLFWADRISRSDYFCFGDVVAFDTTYKKNKYNYPLVIFSGCSNHLQTVIFGVALVSDETTETYKWLLETFLECMQNKYPKGVVTDRDGAMREAIKQIFPDANHRKSMFTNFTPEEFEEFWSNLLKDTGLESNAWVAKTYENKLLWATAYLREKFFGRIRTTSQCEAINAIIKNYVRKKGCIYEFMHNFEQALLGYRNNELVADFKSKFTDPVLLSHLDLIEADAARIYTAEVFMEVKEQISKVVALIRKERFTMGDTKIYMLTKYCDSDYEGQTASDVSSQKLRCSCRLFESRGLPCSHIFYVMKEESIDHIPASLVLSRWTKDAKVGFLNMNSNGDVDSKMMEQARFSAYCSAFTAFCQKASKKNGVYGDIMHDIMKLHQKYCDDEDPDDEDPGNKKVGDPKIVNGKGAPKRKKTRVKSIRHCKYCQSIHHDARNCPEKPE</sequence>
<dbReference type="InterPro" id="IPR004330">
    <property type="entry name" value="FAR1_DNA_bnd_dom"/>
</dbReference>
<dbReference type="Pfam" id="PF26175">
    <property type="entry name" value="HTH_FAR1"/>
    <property type="match status" value="1"/>
</dbReference>
<dbReference type="InterPro" id="IPR007527">
    <property type="entry name" value="Znf_SWIM"/>
</dbReference>
<evidence type="ECO:0000256" key="2">
    <source>
        <dbReference type="ARBA" id="ARBA00022771"/>
    </source>
</evidence>
<dbReference type="Pfam" id="PF10551">
    <property type="entry name" value="MULE"/>
    <property type="match status" value="1"/>
</dbReference>
<dbReference type="PANTHER" id="PTHR47718">
    <property type="entry name" value="OS01G0519700 PROTEIN"/>
    <property type="match status" value="1"/>
</dbReference>
<dbReference type="Proteomes" id="UP000242715">
    <property type="component" value="Unassembled WGS sequence"/>
</dbReference>
<evidence type="ECO:0000256" key="1">
    <source>
        <dbReference type="ARBA" id="ARBA00022723"/>
    </source>
</evidence>
<dbReference type="InterPro" id="IPR006564">
    <property type="entry name" value="Znf_PMZ"/>
</dbReference>
<name>A0A2Z6PKL1_TRISU</name>
<keyword evidence="2 4" id="KW-0863">Zinc-finger</keyword>
<dbReference type="OrthoDB" id="1421306at2759"/>
<evidence type="ECO:0000256" key="4">
    <source>
        <dbReference type="PROSITE-ProRule" id="PRU00325"/>
    </source>
</evidence>
<organism evidence="7 8">
    <name type="scientific">Trifolium subterraneum</name>
    <name type="common">Subterranean clover</name>
    <dbReference type="NCBI Taxonomy" id="3900"/>
    <lineage>
        <taxon>Eukaryota</taxon>
        <taxon>Viridiplantae</taxon>
        <taxon>Streptophyta</taxon>
        <taxon>Embryophyta</taxon>
        <taxon>Tracheophyta</taxon>
        <taxon>Spermatophyta</taxon>
        <taxon>Magnoliopsida</taxon>
        <taxon>eudicotyledons</taxon>
        <taxon>Gunneridae</taxon>
        <taxon>Pentapetalae</taxon>
        <taxon>rosids</taxon>
        <taxon>fabids</taxon>
        <taxon>Fabales</taxon>
        <taxon>Fabaceae</taxon>
        <taxon>Papilionoideae</taxon>
        <taxon>50 kb inversion clade</taxon>
        <taxon>NPAAA clade</taxon>
        <taxon>Hologalegina</taxon>
        <taxon>IRL clade</taxon>
        <taxon>Trifolieae</taxon>
        <taxon>Trifolium</taxon>
    </lineage>
</organism>
<keyword evidence="1" id="KW-0479">Metal-binding</keyword>
<reference evidence="8" key="1">
    <citation type="journal article" date="2017" name="Front. Plant Sci.">
        <title>Climate Clever Clovers: New Paradigm to Reduce the Environmental Footprint of Ruminants by Breeding Low Methanogenic Forages Utilizing Haplotype Variation.</title>
        <authorList>
            <person name="Kaur P."/>
            <person name="Appels R."/>
            <person name="Bayer P.E."/>
            <person name="Keeble-Gagnere G."/>
            <person name="Wang J."/>
            <person name="Hirakawa H."/>
            <person name="Shirasawa K."/>
            <person name="Vercoe P."/>
            <person name="Stefanova K."/>
            <person name="Durmic Z."/>
            <person name="Nichols P."/>
            <person name="Revell C."/>
            <person name="Isobe S.N."/>
            <person name="Edwards D."/>
            <person name="Erskine W."/>
        </authorList>
    </citation>
    <scope>NUCLEOTIDE SEQUENCE [LARGE SCALE GENOMIC DNA]</scope>
    <source>
        <strain evidence="8">cv. Daliak</strain>
    </source>
</reference>
<dbReference type="InterPro" id="IPR018289">
    <property type="entry name" value="MULE_transposase_dom"/>
</dbReference>
<evidence type="ECO:0000313" key="8">
    <source>
        <dbReference type="Proteomes" id="UP000242715"/>
    </source>
</evidence>
<evidence type="ECO:0000256" key="3">
    <source>
        <dbReference type="ARBA" id="ARBA00022833"/>
    </source>
</evidence>
<feature type="domain" description="SWIM-type" evidence="6">
    <location>
        <begin position="485"/>
        <end position="523"/>
    </location>
</feature>
<dbReference type="InterPro" id="IPR058778">
    <property type="entry name" value="HTH_FAR1-11-like"/>
</dbReference>
<dbReference type="Pfam" id="PF04434">
    <property type="entry name" value="SWIM"/>
    <property type="match status" value="1"/>
</dbReference>
<protein>
    <recommendedName>
        <fullName evidence="6">SWIM-type domain-containing protein</fullName>
    </recommendedName>
</protein>
<feature type="region of interest" description="Disordered" evidence="5">
    <location>
        <begin position="599"/>
        <end position="632"/>
    </location>
</feature>
<dbReference type="GO" id="GO:0008270">
    <property type="term" value="F:zinc ion binding"/>
    <property type="evidence" value="ECO:0007669"/>
    <property type="project" value="UniProtKB-KW"/>
</dbReference>
<dbReference type="Pfam" id="PF03101">
    <property type="entry name" value="FAR1"/>
    <property type="match status" value="1"/>
</dbReference>
<evidence type="ECO:0000259" key="6">
    <source>
        <dbReference type="PROSITE" id="PS50966"/>
    </source>
</evidence>